<dbReference type="InterPro" id="IPR039762">
    <property type="entry name" value="Nmd2/UPF2"/>
</dbReference>
<keyword evidence="4" id="KW-1185">Reference proteome</keyword>
<sequence>MESINQERLELLSKNKSAWDGEVYVPSGKLDSALKKNSAFIKKIKISLNAENYATILKDIETLSLEKYLSEVLASLEESILKVSKPDDIMAAVRIISLLHQRFPAQLTSPLLTVLINAVVEKDLDEPISRVRNALKLLFEMHLVGLCTSISQCDKETLSPAALQYYNKFKDEAVIIPLLKDVMSFKPRTGYSLPIIVLFLKRYLIVLDDNQSSISDSLQNELRELFATYTTKLIVILEKHHDYVSKLAKRDKSVSIKTGKLSDGLQESLQSGKEIEEHMKVNISALCEFLDIEFPQLGDDQDESNTDVIVYSNESPKVWWEDSKERAFYKEIPTVDGLLSESSLTVMPTDDFCLLRDAEKVSSFIQQLEVVDSELGLNKLVVIFKQQIPDNKATANRILRFFSAVPKVDNIKFYARFLAITKDTLSDMINELIDTLDRSFRSQMYHGSINFRNLYFFIELVKFKLVPLHIVFHKIRKMTMNLAGTSNVDILLIFYERCGKFLLLEPEYRADTTEMLKLLRENSKSDKLSINEKSSLNNMFLIVESFTSTRPIEKPKVIQRSAIEDFVIQLIRRLANPANHVEIANIIRPFAHHPEAQRALLYVYLKPEELPLDCLGCLAGVLGYLGPEHSFIVDRICDTLVEKVVRGLELNDYRQNVARTAQIKLLAALCNRTVLSFRCALDLLFKIICFGYPNNLPLPNSNLPIDAADDYFRIHLVCTFLKSATLSKVAKANLFKRGTKSIEGLVVFLQYYIFCKKHPLPKDIQFSIEDSFKAFNSQALEPFQRATDLSSAMLALQKFTSTKYEETQTQEVEIFDDTDTEVELELSEEETQSESELDESDEDAESENEEDEVDELLESEIGSDPLDDESSDDDEDQIHQVGREMAALEIERREAETLDRGIRELVNKSAQQAKTFVPFKIPSPSMLISPITEKVDGPMNFTLVTKRNATRKVLLPSNNQLAERMKREQAERDANRAKILSLINNMDS</sequence>
<dbReference type="GO" id="GO:0035145">
    <property type="term" value="C:exon-exon junction complex"/>
    <property type="evidence" value="ECO:0007669"/>
    <property type="project" value="TreeGrafter"/>
</dbReference>
<protein>
    <submittedName>
        <fullName evidence="3">CIC11C00000004170</fullName>
    </submittedName>
</protein>
<dbReference type="GO" id="GO:0000184">
    <property type="term" value="P:nuclear-transcribed mRNA catabolic process, nonsense-mediated decay"/>
    <property type="evidence" value="ECO:0007669"/>
    <property type="project" value="InterPro"/>
</dbReference>
<dbReference type="InterPro" id="IPR016024">
    <property type="entry name" value="ARM-type_fold"/>
</dbReference>
<dbReference type="Gene3D" id="1.25.40.180">
    <property type="match status" value="3"/>
</dbReference>
<dbReference type="EMBL" id="LT635757">
    <property type="protein sequence ID" value="SGZ49843.1"/>
    <property type="molecule type" value="Genomic_DNA"/>
</dbReference>
<proteinExistence type="predicted"/>
<dbReference type="GO" id="GO:0005737">
    <property type="term" value="C:cytoplasm"/>
    <property type="evidence" value="ECO:0007669"/>
    <property type="project" value="TreeGrafter"/>
</dbReference>
<evidence type="ECO:0000313" key="4">
    <source>
        <dbReference type="Proteomes" id="UP000182334"/>
    </source>
</evidence>
<feature type="coiled-coil region" evidence="1">
    <location>
        <begin position="878"/>
        <end position="908"/>
    </location>
</feature>
<name>A0A1L0BFH9_9ASCO</name>
<dbReference type="AlphaFoldDB" id="A0A1L0BFH9"/>
<organism evidence="3 4">
    <name type="scientific">Sungouiella intermedia</name>
    <dbReference type="NCBI Taxonomy" id="45354"/>
    <lineage>
        <taxon>Eukaryota</taxon>
        <taxon>Fungi</taxon>
        <taxon>Dikarya</taxon>
        <taxon>Ascomycota</taxon>
        <taxon>Saccharomycotina</taxon>
        <taxon>Pichiomycetes</taxon>
        <taxon>Metschnikowiaceae</taxon>
        <taxon>Sungouiella</taxon>
    </lineage>
</organism>
<dbReference type="STRING" id="45354.A0A1L0BFH9"/>
<dbReference type="Proteomes" id="UP000182334">
    <property type="component" value="Chromosome II"/>
</dbReference>
<gene>
    <name evidence="3" type="ORF">SAMEA4029010_CIC11G00000004170</name>
</gene>
<dbReference type="OrthoDB" id="27832at2759"/>
<accession>A0A1L0BFH9</accession>
<evidence type="ECO:0000313" key="3">
    <source>
        <dbReference type="EMBL" id="SGZ49843.1"/>
    </source>
</evidence>
<dbReference type="PANTHER" id="PTHR12839:SF7">
    <property type="entry name" value="REGULATOR OF NONSENSE TRANSCRIPTS 2"/>
    <property type="match status" value="1"/>
</dbReference>
<reference evidence="3 4" key="1">
    <citation type="submission" date="2016-10" db="EMBL/GenBank/DDBJ databases">
        <authorList>
            <person name="de Groot N.N."/>
        </authorList>
    </citation>
    <scope>NUCLEOTIDE SEQUENCE [LARGE SCALE GENOMIC DNA]</scope>
    <source>
        <strain evidence="3 4">CBS 141442</strain>
    </source>
</reference>
<dbReference type="SUPFAM" id="SSF48371">
    <property type="entry name" value="ARM repeat"/>
    <property type="match status" value="2"/>
</dbReference>
<evidence type="ECO:0000256" key="2">
    <source>
        <dbReference type="SAM" id="MobiDB-lite"/>
    </source>
</evidence>
<feature type="compositionally biased region" description="Acidic residues" evidence="2">
    <location>
        <begin position="813"/>
        <end position="855"/>
    </location>
</feature>
<evidence type="ECO:0000256" key="1">
    <source>
        <dbReference type="SAM" id="Coils"/>
    </source>
</evidence>
<dbReference type="PANTHER" id="PTHR12839">
    <property type="entry name" value="NONSENSE-MEDIATED MRNA DECAY PROTEIN 2 UP-FRAMESHIFT SUPPRESSOR 2"/>
    <property type="match status" value="1"/>
</dbReference>
<feature type="region of interest" description="Disordered" evidence="2">
    <location>
        <begin position="807"/>
        <end position="855"/>
    </location>
</feature>
<keyword evidence="1" id="KW-0175">Coiled coil</keyword>